<evidence type="ECO:0000313" key="1">
    <source>
        <dbReference type="EMBL" id="TWJ12499.1"/>
    </source>
</evidence>
<dbReference type="AlphaFoldDB" id="A0A562V3M0"/>
<evidence type="ECO:0000313" key="2">
    <source>
        <dbReference type="Proteomes" id="UP000321617"/>
    </source>
</evidence>
<dbReference type="PROSITE" id="PS51257">
    <property type="entry name" value="PROKAR_LIPOPROTEIN"/>
    <property type="match status" value="1"/>
</dbReference>
<dbReference type="Proteomes" id="UP000321617">
    <property type="component" value="Unassembled WGS sequence"/>
</dbReference>
<keyword evidence="2" id="KW-1185">Reference proteome</keyword>
<reference evidence="1 2" key="1">
    <citation type="journal article" date="2013" name="Stand. Genomic Sci.">
        <title>Genomic Encyclopedia of Type Strains, Phase I: The one thousand microbial genomes (KMG-I) project.</title>
        <authorList>
            <person name="Kyrpides N.C."/>
            <person name="Woyke T."/>
            <person name="Eisen J.A."/>
            <person name="Garrity G."/>
            <person name="Lilburn T.G."/>
            <person name="Beck B.J."/>
            <person name="Whitman W.B."/>
            <person name="Hugenholtz P."/>
            <person name="Klenk H.P."/>
        </authorList>
    </citation>
    <scope>NUCLEOTIDE SEQUENCE [LARGE SCALE GENOMIC DNA]</scope>
    <source>
        <strain evidence="1 2">DSM 45044</strain>
    </source>
</reference>
<sequence>MSSVKRSRSGAIGMAIGLVTFLLLTSACGRYFPTRHVPPESLGAESVWGVWSGPAGERMEFERDGTFTTNGFDDDTGDLVDGTGTWDVFYSTAPSGDHIRLHYGDEQARDDFEKLNVGTDDEGLYLNLIDDPDADGLVILRQA</sequence>
<dbReference type="RefSeq" id="WP_147139669.1">
    <property type="nucleotide sequence ID" value="NZ_BAABIJ010000002.1"/>
</dbReference>
<accession>A0A562V3M0</accession>
<comment type="caution">
    <text evidence="1">The sequence shown here is derived from an EMBL/GenBank/DDBJ whole genome shotgun (WGS) entry which is preliminary data.</text>
</comment>
<gene>
    <name evidence="1" type="ORF">LX16_3257</name>
</gene>
<name>A0A562V3M0_9ACTN</name>
<organism evidence="1 2">
    <name type="scientific">Stackebrandtia albiflava</name>
    <dbReference type="NCBI Taxonomy" id="406432"/>
    <lineage>
        <taxon>Bacteria</taxon>
        <taxon>Bacillati</taxon>
        <taxon>Actinomycetota</taxon>
        <taxon>Actinomycetes</taxon>
        <taxon>Glycomycetales</taxon>
        <taxon>Glycomycetaceae</taxon>
        <taxon>Stackebrandtia</taxon>
    </lineage>
</organism>
<dbReference type="EMBL" id="VLLL01000006">
    <property type="protein sequence ID" value="TWJ12499.1"/>
    <property type="molecule type" value="Genomic_DNA"/>
</dbReference>
<protein>
    <submittedName>
        <fullName evidence="1">Uncharacterized protein</fullName>
    </submittedName>
</protein>
<proteinExistence type="predicted"/>